<dbReference type="EMBL" id="CP038908">
    <property type="protein sequence ID" value="QGO06877.1"/>
    <property type="molecule type" value="Genomic_DNA"/>
</dbReference>
<gene>
    <name evidence="2" type="ORF">Psal009_02810</name>
</gene>
<evidence type="ECO:0000256" key="1">
    <source>
        <dbReference type="SAM" id="MobiDB-lite"/>
    </source>
</evidence>
<dbReference type="NCBIfam" id="NF041950">
    <property type="entry name" value="CBU_0585_fam"/>
    <property type="match status" value="1"/>
</dbReference>
<protein>
    <submittedName>
        <fullName evidence="2">Uncharacterized protein</fullName>
    </submittedName>
</protein>
<proteinExistence type="predicted"/>
<organism evidence="2 3">
    <name type="scientific">Piscirickettsia salmonis</name>
    <dbReference type="NCBI Taxonomy" id="1238"/>
    <lineage>
        <taxon>Bacteria</taxon>
        <taxon>Pseudomonadati</taxon>
        <taxon>Pseudomonadota</taxon>
        <taxon>Gammaproteobacteria</taxon>
        <taxon>Thiotrichales</taxon>
        <taxon>Piscirickettsiaceae</taxon>
        <taxon>Piscirickettsia</taxon>
    </lineage>
</organism>
<name>A0A9Q6LL86_PISSA</name>
<keyword evidence="3" id="KW-1185">Reference proteome</keyword>
<evidence type="ECO:0000313" key="3">
    <source>
        <dbReference type="Proteomes" id="UP000422232"/>
    </source>
</evidence>
<sequence length="55" mass="6319">MGKTAMKTKVNNKIQRNYVSDISKLLNTLSQNHPKTESQRQEIDKATRITAKMTK</sequence>
<feature type="compositionally biased region" description="Basic and acidic residues" evidence="1">
    <location>
        <begin position="34"/>
        <end position="47"/>
    </location>
</feature>
<dbReference type="Proteomes" id="UP000422232">
    <property type="component" value="Chromosome"/>
</dbReference>
<evidence type="ECO:0000313" key="2">
    <source>
        <dbReference type="EMBL" id="QGO06877.1"/>
    </source>
</evidence>
<reference evidence="2 3" key="1">
    <citation type="submission" date="2019-04" db="EMBL/GenBank/DDBJ databases">
        <title>Complete genome sequencing of Piscirickettsia salmonis strain Psal-009.</title>
        <authorList>
            <person name="Schober I."/>
            <person name="Bunk B."/>
            <person name="Sproer C."/>
            <person name="Carril G.P."/>
            <person name="Riedel T."/>
            <person name="Flores-Herrera P.A."/>
            <person name="Nourdin-Galindo G."/>
            <person name="Marshall S.H."/>
            <person name="Overmann J."/>
        </authorList>
    </citation>
    <scope>NUCLEOTIDE SEQUENCE [LARGE SCALE GENOMIC DNA]</scope>
    <source>
        <strain evidence="2 3">Psal-009</strain>
    </source>
</reference>
<dbReference type="InterPro" id="IPR049640">
    <property type="entry name" value="CBU_0585/lpg0581-like"/>
</dbReference>
<dbReference type="AlphaFoldDB" id="A0A9Q6LL86"/>
<dbReference type="RefSeq" id="WP_230383297.1">
    <property type="nucleotide sequence ID" value="NZ_CP038893.1"/>
</dbReference>
<accession>A0A9Q6LL86</accession>
<feature type="region of interest" description="Disordered" evidence="1">
    <location>
        <begin position="31"/>
        <end position="55"/>
    </location>
</feature>